<dbReference type="InterPro" id="IPR012338">
    <property type="entry name" value="Beta-lactam/transpept-like"/>
</dbReference>
<dbReference type="InterPro" id="IPR012907">
    <property type="entry name" value="Peptidase_S11_C"/>
</dbReference>
<feature type="domain" description="Peptidase S11 D-Ala-D-Ala carboxypeptidase A C-terminal" evidence="15">
    <location>
        <begin position="273"/>
        <end position="360"/>
    </location>
</feature>
<keyword evidence="7 14" id="KW-0732">Signal</keyword>
<dbReference type="RefSeq" id="WP_211556505.1">
    <property type="nucleotide sequence ID" value="NZ_JAGVRK010000001.1"/>
</dbReference>
<gene>
    <name evidence="16" type="ORF">J9317_03520</name>
</gene>
<comment type="catalytic activity">
    <reaction evidence="12">
        <text>Preferential cleavage: (Ac)2-L-Lys-D-Ala-|-D-Ala. Also transpeptidation of peptidyl-alanyl moieties that are N-acyl substituents of D-alanine.</text>
        <dbReference type="EC" id="3.4.16.4"/>
    </reaction>
</comment>
<dbReference type="InterPro" id="IPR037167">
    <property type="entry name" value="Peptidase_S11_C_sf"/>
</dbReference>
<accession>A0ABS5LAT5</accession>
<evidence type="ECO:0000259" key="15">
    <source>
        <dbReference type="SMART" id="SM00936"/>
    </source>
</evidence>
<evidence type="ECO:0000256" key="3">
    <source>
        <dbReference type="ARBA" id="ARBA00007164"/>
    </source>
</evidence>
<evidence type="ECO:0000256" key="11">
    <source>
        <dbReference type="ARBA" id="ARBA00023316"/>
    </source>
</evidence>
<keyword evidence="9" id="KW-0133">Cell shape</keyword>
<evidence type="ECO:0000256" key="12">
    <source>
        <dbReference type="ARBA" id="ARBA00034000"/>
    </source>
</evidence>
<sequence length="369" mass="40201">MFNRKLVFYFLLFFFIAGQVTSGQAAAAAVPKIYSQYAVVMDANSGELIYTRNQDKRWYPASMTKVLTAMILMDKVSPGTMMTASKNAVSKDASNSYFRLKAGEKMSREDALNALLILSCNDVAAMIAEHIAGSESKFSALMNKKAKEIGAKNSHFVTPNGLHSSKHYTTTQDMALLAREAYLKYPEVLKAMGTKSAVVRTSKRTVKLTSKATFHAMPYVIGGKTGYTNAARNSLVEIVKKNNTTLIGVVMKSTKSHAVKDIAAMTNYSFSMMETIQPVAAGQTAATINVRNTKVPLIVQNAISFSTKKDSRLPITIKNIFPRTPITSIAVGQPFGEVTVWKNDVKVGSSPLISTAAVKEPIVQPVDNE</sequence>
<evidence type="ECO:0000313" key="17">
    <source>
        <dbReference type="Proteomes" id="UP000682403"/>
    </source>
</evidence>
<evidence type="ECO:0000256" key="9">
    <source>
        <dbReference type="ARBA" id="ARBA00022960"/>
    </source>
</evidence>
<dbReference type="GO" id="GO:0004180">
    <property type="term" value="F:carboxypeptidase activity"/>
    <property type="evidence" value="ECO:0007669"/>
    <property type="project" value="UniProtKB-KW"/>
</dbReference>
<dbReference type="Proteomes" id="UP000682403">
    <property type="component" value="Unassembled WGS sequence"/>
</dbReference>
<keyword evidence="17" id="KW-1185">Reference proteome</keyword>
<evidence type="ECO:0000256" key="7">
    <source>
        <dbReference type="ARBA" id="ARBA00022729"/>
    </source>
</evidence>
<evidence type="ECO:0000256" key="14">
    <source>
        <dbReference type="SAM" id="SignalP"/>
    </source>
</evidence>
<feature type="chain" id="PRO_5045757271" description="serine-type D-Ala-D-Ala carboxypeptidase" evidence="14">
    <location>
        <begin position="26"/>
        <end position="369"/>
    </location>
</feature>
<dbReference type="EC" id="3.4.16.4" evidence="4"/>
<dbReference type="InterPro" id="IPR018044">
    <property type="entry name" value="Peptidase_S11"/>
</dbReference>
<dbReference type="Pfam" id="PF00768">
    <property type="entry name" value="Peptidase_S11"/>
    <property type="match status" value="1"/>
</dbReference>
<dbReference type="SUPFAM" id="SSF69189">
    <property type="entry name" value="Penicillin-binding protein associated domain"/>
    <property type="match status" value="1"/>
</dbReference>
<comment type="pathway">
    <text evidence="2">Cell wall biogenesis; peptidoglycan biosynthesis.</text>
</comment>
<feature type="signal peptide" evidence="14">
    <location>
        <begin position="1"/>
        <end position="25"/>
    </location>
</feature>
<dbReference type="Gene3D" id="3.40.710.10">
    <property type="entry name" value="DD-peptidase/beta-lactamase superfamily"/>
    <property type="match status" value="1"/>
</dbReference>
<evidence type="ECO:0000256" key="10">
    <source>
        <dbReference type="ARBA" id="ARBA00022984"/>
    </source>
</evidence>
<proteinExistence type="inferred from homology"/>
<dbReference type="PANTHER" id="PTHR21581">
    <property type="entry name" value="D-ALANYL-D-ALANINE CARBOXYPEPTIDASE"/>
    <property type="match status" value="1"/>
</dbReference>
<dbReference type="EMBL" id="JAGVRK010000001">
    <property type="protein sequence ID" value="MBS2967843.1"/>
    <property type="molecule type" value="Genomic_DNA"/>
</dbReference>
<keyword evidence="11" id="KW-0961">Cell wall biogenesis/degradation</keyword>
<evidence type="ECO:0000313" key="16">
    <source>
        <dbReference type="EMBL" id="MBS2967843.1"/>
    </source>
</evidence>
<protein>
    <recommendedName>
        <fullName evidence="4">serine-type D-Ala-D-Ala carboxypeptidase</fullName>
        <ecNumber evidence="4">3.4.16.4</ecNumber>
    </recommendedName>
</protein>
<dbReference type="SMART" id="SM00936">
    <property type="entry name" value="PBP5_C"/>
    <property type="match status" value="1"/>
</dbReference>
<comment type="similarity">
    <text evidence="3 13">Belongs to the peptidase S11 family.</text>
</comment>
<keyword evidence="10" id="KW-0573">Peptidoglycan synthesis</keyword>
<evidence type="ECO:0000256" key="13">
    <source>
        <dbReference type="RuleBase" id="RU004016"/>
    </source>
</evidence>
<dbReference type="PANTHER" id="PTHR21581:SF6">
    <property type="entry name" value="TRAFFICKING PROTEIN PARTICLE COMPLEX SUBUNIT 12"/>
    <property type="match status" value="1"/>
</dbReference>
<keyword evidence="8" id="KW-0378">Hydrolase</keyword>
<evidence type="ECO:0000256" key="1">
    <source>
        <dbReference type="ARBA" id="ARBA00003217"/>
    </source>
</evidence>
<dbReference type="InterPro" id="IPR015956">
    <property type="entry name" value="Peniciliin-bd_prot_C_sf"/>
</dbReference>
<dbReference type="Gene3D" id="2.60.410.10">
    <property type="entry name" value="D-Ala-D-Ala carboxypeptidase, C-terminal domain"/>
    <property type="match status" value="1"/>
</dbReference>
<evidence type="ECO:0000256" key="2">
    <source>
        <dbReference type="ARBA" id="ARBA00004752"/>
    </source>
</evidence>
<dbReference type="Pfam" id="PF07943">
    <property type="entry name" value="PBP5_C"/>
    <property type="match status" value="1"/>
</dbReference>
<comment type="function">
    <text evidence="1">Removes C-terminal D-alanyl residues from sugar-peptide cell wall precursors.</text>
</comment>
<keyword evidence="5 16" id="KW-0121">Carboxypeptidase</keyword>
<dbReference type="InterPro" id="IPR001967">
    <property type="entry name" value="Peptidase_S11_N"/>
</dbReference>
<reference evidence="16 17" key="1">
    <citation type="submission" date="2021-04" db="EMBL/GenBank/DDBJ databases">
        <title>Metabacillus sp. strain KIGAM252 whole genome sequence.</title>
        <authorList>
            <person name="Seo M.-J."/>
            <person name="Cho E.-S."/>
            <person name="Hwang C.Y."/>
            <person name="Yoon D.J."/>
        </authorList>
    </citation>
    <scope>NUCLEOTIDE SEQUENCE [LARGE SCALE GENOMIC DNA]</scope>
    <source>
        <strain evidence="16 17">KIGAM252</strain>
    </source>
</reference>
<name>A0ABS5LAT5_9BACI</name>
<dbReference type="SUPFAM" id="SSF56601">
    <property type="entry name" value="beta-lactamase/transpeptidase-like"/>
    <property type="match status" value="1"/>
</dbReference>
<keyword evidence="6" id="KW-0645">Protease</keyword>
<evidence type="ECO:0000256" key="4">
    <source>
        <dbReference type="ARBA" id="ARBA00012448"/>
    </source>
</evidence>
<comment type="caution">
    <text evidence="16">The sequence shown here is derived from an EMBL/GenBank/DDBJ whole genome shotgun (WGS) entry which is preliminary data.</text>
</comment>
<evidence type="ECO:0000256" key="5">
    <source>
        <dbReference type="ARBA" id="ARBA00022645"/>
    </source>
</evidence>
<evidence type="ECO:0000256" key="8">
    <source>
        <dbReference type="ARBA" id="ARBA00022801"/>
    </source>
</evidence>
<evidence type="ECO:0000256" key="6">
    <source>
        <dbReference type="ARBA" id="ARBA00022670"/>
    </source>
</evidence>
<organism evidence="16 17">
    <name type="scientific">Metabacillus flavus</name>
    <dbReference type="NCBI Taxonomy" id="2823519"/>
    <lineage>
        <taxon>Bacteria</taxon>
        <taxon>Bacillati</taxon>
        <taxon>Bacillota</taxon>
        <taxon>Bacilli</taxon>
        <taxon>Bacillales</taxon>
        <taxon>Bacillaceae</taxon>
        <taxon>Metabacillus</taxon>
    </lineage>
</organism>
<dbReference type="PRINTS" id="PR00725">
    <property type="entry name" value="DADACBPTASE1"/>
</dbReference>